<keyword evidence="2 6" id="KW-0597">Phosphoprotein</keyword>
<comment type="similarity">
    <text evidence="6">Belongs to the RnfG family.</text>
</comment>
<name>A0A9D1TNL5_9BACT</name>
<proteinExistence type="inferred from homology"/>
<evidence type="ECO:0000256" key="4">
    <source>
        <dbReference type="ARBA" id="ARBA00022643"/>
    </source>
</evidence>
<dbReference type="PANTHER" id="PTHR36118:SF1">
    <property type="entry name" value="ION-TRANSLOCATING OXIDOREDUCTASE COMPLEX SUBUNIT G"/>
    <property type="match status" value="1"/>
</dbReference>
<keyword evidence="4 6" id="KW-0288">FMN</keyword>
<keyword evidence="6" id="KW-1133">Transmembrane helix</keyword>
<evidence type="ECO:0000256" key="3">
    <source>
        <dbReference type="ARBA" id="ARBA00022630"/>
    </source>
</evidence>
<dbReference type="GO" id="GO:0022900">
    <property type="term" value="P:electron transport chain"/>
    <property type="evidence" value="ECO:0007669"/>
    <property type="project" value="UniProtKB-UniRule"/>
</dbReference>
<feature type="modified residue" description="FMN phosphoryl threonine" evidence="6">
    <location>
        <position position="162"/>
    </location>
</feature>
<accession>A0A9D1TNL5</accession>
<keyword evidence="6" id="KW-0472">Membrane</keyword>
<evidence type="ECO:0000256" key="6">
    <source>
        <dbReference type="HAMAP-Rule" id="MF_00479"/>
    </source>
</evidence>
<evidence type="ECO:0000256" key="5">
    <source>
        <dbReference type="ARBA" id="ARBA00022982"/>
    </source>
</evidence>
<dbReference type="GO" id="GO:0005886">
    <property type="term" value="C:plasma membrane"/>
    <property type="evidence" value="ECO:0007669"/>
    <property type="project" value="UniProtKB-SubCell"/>
</dbReference>
<gene>
    <name evidence="6" type="primary">rnfG</name>
    <name evidence="8" type="ORF">H9894_01180</name>
</gene>
<dbReference type="GO" id="GO:0009055">
    <property type="term" value="F:electron transfer activity"/>
    <property type="evidence" value="ECO:0007669"/>
    <property type="project" value="InterPro"/>
</dbReference>
<comment type="function">
    <text evidence="6">Part of a membrane-bound complex that couples electron transfer with translocation of ions across the membrane.</text>
</comment>
<evidence type="ECO:0000256" key="2">
    <source>
        <dbReference type="ARBA" id="ARBA00022553"/>
    </source>
</evidence>
<evidence type="ECO:0000313" key="8">
    <source>
        <dbReference type="EMBL" id="HIV99794.1"/>
    </source>
</evidence>
<sequence length="192" mass="20329">MGSMVRTVVVLTVLCSFSGFILSYLKNVTAPIIEEQLLINVQGPAIASVFNKAENNPVADRYVFTRESGEKVVVFPCLVGNRLTGVAMENFGKGYGGDVGVIIGFNVSNDSLAGVGMTTLKETPGLGMRVREPAFSEQFRGAALPVALSSQGGRIDAVSGATISSAGVIEAVNKASTIYQELKPQIVKQWNK</sequence>
<organism evidence="8 9">
    <name type="scientific">Candidatus Desulfovibrio intestinipullorum</name>
    <dbReference type="NCBI Taxonomy" id="2838536"/>
    <lineage>
        <taxon>Bacteria</taxon>
        <taxon>Pseudomonadati</taxon>
        <taxon>Thermodesulfobacteriota</taxon>
        <taxon>Desulfovibrionia</taxon>
        <taxon>Desulfovibrionales</taxon>
        <taxon>Desulfovibrionaceae</taxon>
        <taxon>Desulfovibrio</taxon>
    </lineage>
</organism>
<feature type="domain" description="FMN-binding" evidence="7">
    <location>
        <begin position="94"/>
        <end position="179"/>
    </location>
</feature>
<keyword evidence="5 6" id="KW-0249">Electron transport</keyword>
<comment type="subcellular location">
    <subcellularLocation>
        <location evidence="6">Cell membrane</location>
        <topology evidence="6">Single-pass membrane protein</topology>
    </subcellularLocation>
</comment>
<dbReference type="PANTHER" id="PTHR36118">
    <property type="entry name" value="ION-TRANSLOCATING OXIDOREDUCTASE COMPLEX SUBUNIT G"/>
    <property type="match status" value="1"/>
</dbReference>
<evidence type="ECO:0000313" key="9">
    <source>
        <dbReference type="Proteomes" id="UP000886752"/>
    </source>
</evidence>
<dbReference type="EMBL" id="DXHV01000015">
    <property type="protein sequence ID" value="HIV99794.1"/>
    <property type="molecule type" value="Genomic_DNA"/>
</dbReference>
<comment type="caution">
    <text evidence="8">The sequence shown here is derived from an EMBL/GenBank/DDBJ whole genome shotgun (WGS) entry which is preliminary data.</text>
</comment>
<dbReference type="SMART" id="SM00900">
    <property type="entry name" value="FMN_bind"/>
    <property type="match status" value="1"/>
</dbReference>
<comment type="cofactor">
    <cofactor evidence="6">
        <name>FMN</name>
        <dbReference type="ChEBI" id="CHEBI:58210"/>
    </cofactor>
</comment>
<dbReference type="Gene3D" id="3.90.1010.20">
    <property type="match status" value="1"/>
</dbReference>
<keyword evidence="1 6" id="KW-0813">Transport</keyword>
<dbReference type="NCBIfam" id="NF045876">
    <property type="entry name" value="RnfG_DVU2794"/>
    <property type="match status" value="1"/>
</dbReference>
<dbReference type="InterPro" id="IPR007329">
    <property type="entry name" value="FMN-bd"/>
</dbReference>
<dbReference type="Proteomes" id="UP000886752">
    <property type="component" value="Unassembled WGS sequence"/>
</dbReference>
<keyword evidence="6" id="KW-0812">Transmembrane</keyword>
<dbReference type="PIRSF" id="PIRSF006091">
    <property type="entry name" value="E_trnsport_RnfG"/>
    <property type="match status" value="1"/>
</dbReference>
<reference evidence="8" key="2">
    <citation type="submission" date="2021-04" db="EMBL/GenBank/DDBJ databases">
        <authorList>
            <person name="Gilroy R."/>
        </authorList>
    </citation>
    <scope>NUCLEOTIDE SEQUENCE</scope>
    <source>
        <strain evidence="8">ChiHecec2B26-446</strain>
    </source>
</reference>
<evidence type="ECO:0000256" key="1">
    <source>
        <dbReference type="ARBA" id="ARBA00022448"/>
    </source>
</evidence>
<reference evidence="8" key="1">
    <citation type="journal article" date="2021" name="PeerJ">
        <title>Extensive microbial diversity within the chicken gut microbiome revealed by metagenomics and culture.</title>
        <authorList>
            <person name="Gilroy R."/>
            <person name="Ravi A."/>
            <person name="Getino M."/>
            <person name="Pursley I."/>
            <person name="Horton D.L."/>
            <person name="Alikhan N.F."/>
            <person name="Baker D."/>
            <person name="Gharbi K."/>
            <person name="Hall N."/>
            <person name="Watson M."/>
            <person name="Adriaenssens E.M."/>
            <person name="Foster-Nyarko E."/>
            <person name="Jarju S."/>
            <person name="Secka A."/>
            <person name="Antonio M."/>
            <person name="Oren A."/>
            <person name="Chaudhuri R.R."/>
            <person name="La Ragione R."/>
            <person name="Hildebrand F."/>
            <person name="Pallen M.J."/>
        </authorList>
    </citation>
    <scope>NUCLEOTIDE SEQUENCE</scope>
    <source>
        <strain evidence="8">ChiHecec2B26-446</strain>
    </source>
</reference>
<keyword evidence="6" id="KW-1278">Translocase</keyword>
<keyword evidence="3 6" id="KW-0285">Flavoprotein</keyword>
<dbReference type="InterPro" id="IPR010209">
    <property type="entry name" value="Ion_transpt_RnfG/RsxG"/>
</dbReference>
<dbReference type="Pfam" id="PF04205">
    <property type="entry name" value="FMN_bind"/>
    <property type="match status" value="1"/>
</dbReference>
<dbReference type="HAMAP" id="MF_00479">
    <property type="entry name" value="RsxG_RnfG"/>
    <property type="match status" value="1"/>
</dbReference>
<comment type="subunit">
    <text evidence="6">The complex is composed of six subunits: RnfA, RnfB, RnfC, RnfD, RnfE and RnfG.</text>
</comment>
<dbReference type="EC" id="7.-.-.-" evidence="6"/>
<protein>
    <recommendedName>
        <fullName evidence="6">Ion-translocating oxidoreductase complex subunit G</fullName>
        <ecNumber evidence="6">7.-.-.-</ecNumber>
    </recommendedName>
    <alternativeName>
        <fullName evidence="6">Rnf electron transport complex subunit G</fullName>
    </alternativeName>
</protein>
<dbReference type="GO" id="GO:0010181">
    <property type="term" value="F:FMN binding"/>
    <property type="evidence" value="ECO:0007669"/>
    <property type="project" value="InterPro"/>
</dbReference>
<evidence type="ECO:0000259" key="7">
    <source>
        <dbReference type="SMART" id="SM00900"/>
    </source>
</evidence>
<dbReference type="AlphaFoldDB" id="A0A9D1TNL5"/>
<keyword evidence="6" id="KW-1003">Cell membrane</keyword>